<dbReference type="SUPFAM" id="SSF52540">
    <property type="entry name" value="P-loop containing nucleoside triphosphate hydrolases"/>
    <property type="match status" value="1"/>
</dbReference>
<feature type="domain" description="ABC transporter" evidence="10">
    <location>
        <begin position="1"/>
        <end position="236"/>
    </location>
</feature>
<evidence type="ECO:0000256" key="2">
    <source>
        <dbReference type="ARBA" id="ARBA00022448"/>
    </source>
</evidence>
<keyword evidence="5" id="KW-0547">Nucleotide-binding</keyword>
<name>A0A1G5AKQ5_9FIRM</name>
<keyword evidence="7" id="KW-0408">Iron</keyword>
<dbReference type="InterPro" id="IPR051535">
    <property type="entry name" value="Siderophore_ABC-ATPase"/>
</dbReference>
<evidence type="ECO:0000256" key="8">
    <source>
        <dbReference type="ARBA" id="ARBA00023065"/>
    </source>
</evidence>
<keyword evidence="6" id="KW-0067">ATP-binding</keyword>
<dbReference type="Gene3D" id="3.40.50.300">
    <property type="entry name" value="P-loop containing nucleotide triphosphate hydrolases"/>
    <property type="match status" value="1"/>
</dbReference>
<dbReference type="PANTHER" id="PTHR42771:SF4">
    <property type="entry name" value="IRON(3+)-HYDROXAMATE IMPORT ATP-BINDING PROTEIN FHUC"/>
    <property type="match status" value="1"/>
</dbReference>
<dbReference type="AlphaFoldDB" id="A0A1G5AKQ5"/>
<sequence>MKIEDLSAGYRGKAVVPGVNLEIKKGEIISFIGPNGAGKSTLLKTLYRELAPVSGAVFIDGGDVAKMPLKELARKMSIVTTDRVKPEHMTCREVVMAGRLPYTDGFGVLGKEDREASEDAISLMKIESFADKQFNNLSDGQKQRTLIARAIAQSPEYLVMDEPTSYLDIRYRMELMEVLEGLAKKGVTIVMSIHELELAVSVSDRLLLVYDDGKTLCKTPSEVMGEGLIKDLFSLTDEMYEKIYGKGRI</sequence>
<organism evidence="11 12">
    <name type="scientific">Butyrivibrio hungatei</name>
    <dbReference type="NCBI Taxonomy" id="185008"/>
    <lineage>
        <taxon>Bacteria</taxon>
        <taxon>Bacillati</taxon>
        <taxon>Bacillota</taxon>
        <taxon>Clostridia</taxon>
        <taxon>Lachnospirales</taxon>
        <taxon>Lachnospiraceae</taxon>
        <taxon>Butyrivibrio</taxon>
    </lineage>
</organism>
<accession>A0A1G5AKQ5</accession>
<keyword evidence="2" id="KW-0813">Transport</keyword>
<gene>
    <name evidence="11" type="ORF">SAMN02910451_00327</name>
</gene>
<evidence type="ECO:0000256" key="7">
    <source>
        <dbReference type="ARBA" id="ARBA00023004"/>
    </source>
</evidence>
<evidence type="ECO:0000256" key="6">
    <source>
        <dbReference type="ARBA" id="ARBA00022840"/>
    </source>
</evidence>
<comment type="subcellular location">
    <subcellularLocation>
        <location evidence="1">Cell membrane</location>
        <topology evidence="1">Peripheral membrane protein</topology>
    </subcellularLocation>
</comment>
<dbReference type="GO" id="GO:0005524">
    <property type="term" value="F:ATP binding"/>
    <property type="evidence" value="ECO:0007669"/>
    <property type="project" value="UniProtKB-KW"/>
</dbReference>
<dbReference type="SMART" id="SM00382">
    <property type="entry name" value="AAA"/>
    <property type="match status" value="1"/>
</dbReference>
<keyword evidence="12" id="KW-1185">Reference proteome</keyword>
<evidence type="ECO:0000313" key="11">
    <source>
        <dbReference type="EMBL" id="SCX78445.1"/>
    </source>
</evidence>
<dbReference type="Pfam" id="PF00005">
    <property type="entry name" value="ABC_tran"/>
    <property type="match status" value="1"/>
</dbReference>
<evidence type="ECO:0000256" key="1">
    <source>
        <dbReference type="ARBA" id="ARBA00004202"/>
    </source>
</evidence>
<dbReference type="InterPro" id="IPR003593">
    <property type="entry name" value="AAA+_ATPase"/>
</dbReference>
<keyword evidence="3" id="KW-1003">Cell membrane</keyword>
<evidence type="ECO:0000256" key="3">
    <source>
        <dbReference type="ARBA" id="ARBA00022475"/>
    </source>
</evidence>
<keyword evidence="8" id="KW-0406">Ion transport</keyword>
<dbReference type="OrthoDB" id="9799337at2"/>
<proteinExistence type="predicted"/>
<dbReference type="GO" id="GO:0005886">
    <property type="term" value="C:plasma membrane"/>
    <property type="evidence" value="ECO:0007669"/>
    <property type="project" value="UniProtKB-SubCell"/>
</dbReference>
<dbReference type="GO" id="GO:0016887">
    <property type="term" value="F:ATP hydrolysis activity"/>
    <property type="evidence" value="ECO:0007669"/>
    <property type="project" value="InterPro"/>
</dbReference>
<keyword evidence="4" id="KW-0410">Iron transport</keyword>
<evidence type="ECO:0000256" key="9">
    <source>
        <dbReference type="ARBA" id="ARBA00023136"/>
    </source>
</evidence>
<evidence type="ECO:0000256" key="4">
    <source>
        <dbReference type="ARBA" id="ARBA00022496"/>
    </source>
</evidence>
<dbReference type="InterPro" id="IPR027417">
    <property type="entry name" value="P-loop_NTPase"/>
</dbReference>
<dbReference type="GO" id="GO:0006826">
    <property type="term" value="P:iron ion transport"/>
    <property type="evidence" value="ECO:0007669"/>
    <property type="project" value="UniProtKB-KW"/>
</dbReference>
<dbReference type="RefSeq" id="WP_074461136.1">
    <property type="nucleotide sequence ID" value="NZ_FMUR01000003.1"/>
</dbReference>
<dbReference type="CDD" id="cd03214">
    <property type="entry name" value="ABC_Iron-Siderophores_B12_Hemin"/>
    <property type="match status" value="1"/>
</dbReference>
<dbReference type="FunFam" id="3.40.50.300:FF:000134">
    <property type="entry name" value="Iron-enterobactin ABC transporter ATP-binding protein"/>
    <property type="match status" value="1"/>
</dbReference>
<dbReference type="PANTHER" id="PTHR42771">
    <property type="entry name" value="IRON(3+)-HYDROXAMATE IMPORT ATP-BINDING PROTEIN FHUC"/>
    <property type="match status" value="1"/>
</dbReference>
<reference evidence="12" key="1">
    <citation type="submission" date="2016-10" db="EMBL/GenBank/DDBJ databases">
        <authorList>
            <person name="Varghese N."/>
            <person name="Submissions S."/>
        </authorList>
    </citation>
    <scope>NUCLEOTIDE SEQUENCE [LARGE SCALE GENOMIC DNA]</scope>
    <source>
        <strain evidence="12">XBD2006</strain>
    </source>
</reference>
<keyword evidence="9" id="KW-0472">Membrane</keyword>
<evidence type="ECO:0000259" key="10">
    <source>
        <dbReference type="PROSITE" id="PS50893"/>
    </source>
</evidence>
<dbReference type="Proteomes" id="UP000183047">
    <property type="component" value="Unassembled WGS sequence"/>
</dbReference>
<evidence type="ECO:0000256" key="5">
    <source>
        <dbReference type="ARBA" id="ARBA00022741"/>
    </source>
</evidence>
<dbReference type="EMBL" id="FMUR01000003">
    <property type="protein sequence ID" value="SCX78445.1"/>
    <property type="molecule type" value="Genomic_DNA"/>
</dbReference>
<protein>
    <submittedName>
        <fullName evidence="11">ABC-type cobalamin/Fe3+-siderophores transport system, ATPase component</fullName>
    </submittedName>
</protein>
<dbReference type="PROSITE" id="PS50893">
    <property type="entry name" value="ABC_TRANSPORTER_2"/>
    <property type="match status" value="1"/>
</dbReference>
<dbReference type="InterPro" id="IPR003439">
    <property type="entry name" value="ABC_transporter-like_ATP-bd"/>
</dbReference>
<evidence type="ECO:0000313" key="12">
    <source>
        <dbReference type="Proteomes" id="UP000183047"/>
    </source>
</evidence>